<dbReference type="AlphaFoldDB" id="A0A2J6SHJ6"/>
<name>A0A2J6SHJ6_9HELO</name>
<dbReference type="Proteomes" id="UP000235371">
    <property type="component" value="Unassembled WGS sequence"/>
</dbReference>
<dbReference type="InParanoid" id="A0A2J6SHJ6"/>
<sequence>MELGLEGTDPYRKAVGSLARGERQSKFSQFLLYHNYSIHIIIRKTQLITLPSDSEPSSTPSECAYYHHESQAEEPKPLLNDDLKSLGLSFAIQLKYILS</sequence>
<dbReference type="RefSeq" id="XP_024727138.1">
    <property type="nucleotide sequence ID" value="XM_024871422.1"/>
</dbReference>
<evidence type="ECO:0000313" key="1">
    <source>
        <dbReference type="EMBL" id="PMD50234.1"/>
    </source>
</evidence>
<proteinExistence type="predicted"/>
<dbReference type="GeneID" id="36579504"/>
<keyword evidence="2" id="KW-1185">Reference proteome</keyword>
<evidence type="ECO:0000313" key="2">
    <source>
        <dbReference type="Proteomes" id="UP000235371"/>
    </source>
</evidence>
<dbReference type="EMBL" id="KZ613913">
    <property type="protein sequence ID" value="PMD50234.1"/>
    <property type="molecule type" value="Genomic_DNA"/>
</dbReference>
<reference evidence="1 2" key="1">
    <citation type="submission" date="2016-04" db="EMBL/GenBank/DDBJ databases">
        <title>A degradative enzymes factory behind the ericoid mycorrhizal symbiosis.</title>
        <authorList>
            <consortium name="DOE Joint Genome Institute"/>
            <person name="Martino E."/>
            <person name="Morin E."/>
            <person name="Grelet G."/>
            <person name="Kuo A."/>
            <person name="Kohler A."/>
            <person name="Daghino S."/>
            <person name="Barry K."/>
            <person name="Choi C."/>
            <person name="Cichocki N."/>
            <person name="Clum A."/>
            <person name="Copeland A."/>
            <person name="Hainaut M."/>
            <person name="Haridas S."/>
            <person name="Labutti K."/>
            <person name="Lindquist E."/>
            <person name="Lipzen A."/>
            <person name="Khouja H.-R."/>
            <person name="Murat C."/>
            <person name="Ohm R."/>
            <person name="Olson A."/>
            <person name="Spatafora J."/>
            <person name="Veneault-Fourrey C."/>
            <person name="Henrissat B."/>
            <person name="Grigoriev I."/>
            <person name="Martin F."/>
            <person name="Perotto S."/>
        </authorList>
    </citation>
    <scope>NUCLEOTIDE SEQUENCE [LARGE SCALE GENOMIC DNA]</scope>
    <source>
        <strain evidence="1 2">E</strain>
    </source>
</reference>
<accession>A0A2J6SHJ6</accession>
<protein>
    <submittedName>
        <fullName evidence="1">Uncharacterized protein</fullName>
    </submittedName>
</protein>
<gene>
    <name evidence="1" type="ORF">K444DRAFT_262771</name>
</gene>
<organism evidence="1 2">
    <name type="scientific">Hyaloscypha bicolor E</name>
    <dbReference type="NCBI Taxonomy" id="1095630"/>
    <lineage>
        <taxon>Eukaryota</taxon>
        <taxon>Fungi</taxon>
        <taxon>Dikarya</taxon>
        <taxon>Ascomycota</taxon>
        <taxon>Pezizomycotina</taxon>
        <taxon>Leotiomycetes</taxon>
        <taxon>Helotiales</taxon>
        <taxon>Hyaloscyphaceae</taxon>
        <taxon>Hyaloscypha</taxon>
        <taxon>Hyaloscypha bicolor</taxon>
    </lineage>
</organism>